<dbReference type="PROSITE" id="PS51808">
    <property type="entry name" value="CHCH"/>
    <property type="match status" value="1"/>
</dbReference>
<protein>
    <recommendedName>
        <fullName evidence="3">Cytochrome c oxidase assembly factor 5</fullName>
    </recommendedName>
</protein>
<accession>A0A8J2K5U0</accession>
<reference evidence="5" key="1">
    <citation type="submission" date="2021-06" db="EMBL/GenBank/DDBJ databases">
        <authorList>
            <person name="Hodson N. C."/>
            <person name="Mongue J. A."/>
            <person name="Jaron S. K."/>
        </authorList>
    </citation>
    <scope>NUCLEOTIDE SEQUENCE</scope>
</reference>
<comment type="similarity">
    <text evidence="2">Belongs to the PET191 family.</text>
</comment>
<proteinExistence type="inferred from homology"/>
<evidence type="ECO:0000256" key="3">
    <source>
        <dbReference type="ARBA" id="ARBA00021904"/>
    </source>
</evidence>
<dbReference type="AlphaFoldDB" id="A0A8J2K5U0"/>
<keyword evidence="4" id="KW-1015">Disulfide bond</keyword>
<dbReference type="GO" id="GO:0033617">
    <property type="term" value="P:mitochondrial respiratory chain complex IV assembly"/>
    <property type="evidence" value="ECO:0007669"/>
    <property type="project" value="TreeGrafter"/>
</dbReference>
<dbReference type="EMBL" id="CAJVCH010249958">
    <property type="protein sequence ID" value="CAG7733500.1"/>
    <property type="molecule type" value="Genomic_DNA"/>
</dbReference>
<organism evidence="5 6">
    <name type="scientific">Allacma fusca</name>
    <dbReference type="NCBI Taxonomy" id="39272"/>
    <lineage>
        <taxon>Eukaryota</taxon>
        <taxon>Metazoa</taxon>
        <taxon>Ecdysozoa</taxon>
        <taxon>Arthropoda</taxon>
        <taxon>Hexapoda</taxon>
        <taxon>Collembola</taxon>
        <taxon>Symphypleona</taxon>
        <taxon>Sminthuridae</taxon>
        <taxon>Allacma</taxon>
    </lineage>
</organism>
<dbReference type="PANTHER" id="PTHR28627:SF1">
    <property type="entry name" value="CYTOCHROME C OXIDASE ASSEMBLY FACTOR 5"/>
    <property type="match status" value="1"/>
</dbReference>
<dbReference type="OrthoDB" id="282149at2759"/>
<evidence type="ECO:0000313" key="5">
    <source>
        <dbReference type="EMBL" id="CAG7733500.1"/>
    </source>
</evidence>
<dbReference type="Proteomes" id="UP000708208">
    <property type="component" value="Unassembled WGS sequence"/>
</dbReference>
<evidence type="ECO:0000256" key="4">
    <source>
        <dbReference type="ARBA" id="ARBA00023157"/>
    </source>
</evidence>
<sequence>MVATTPNDDDSPSASSDWRNRMKQFYDEAMDSVGKRPCESARADLRACLLASDCHQVHKRSLQECIKCNDGSVPPDCLALRQTFFVCKRSLLDNRQRFRGRKDY</sequence>
<evidence type="ECO:0000256" key="2">
    <source>
        <dbReference type="ARBA" id="ARBA00007785"/>
    </source>
</evidence>
<evidence type="ECO:0000256" key="1">
    <source>
        <dbReference type="ARBA" id="ARBA00003186"/>
    </source>
</evidence>
<dbReference type="Pfam" id="PF10203">
    <property type="entry name" value="Pet191_N"/>
    <property type="match status" value="1"/>
</dbReference>
<dbReference type="PANTHER" id="PTHR28627">
    <property type="entry name" value="CYTOCHROME C OXIDASE ASSEMBLY FACTOR 5"/>
    <property type="match status" value="1"/>
</dbReference>
<keyword evidence="6" id="KW-1185">Reference proteome</keyword>
<comment type="function">
    <text evidence="1">Involved in an early step of the mitochondrial complex IV assembly process.</text>
</comment>
<comment type="caution">
    <text evidence="5">The sequence shown here is derived from an EMBL/GenBank/DDBJ whole genome shotgun (WGS) entry which is preliminary data.</text>
</comment>
<dbReference type="GO" id="GO:0005739">
    <property type="term" value="C:mitochondrion"/>
    <property type="evidence" value="ECO:0007669"/>
    <property type="project" value="TreeGrafter"/>
</dbReference>
<name>A0A8J2K5U0_9HEXA</name>
<evidence type="ECO:0000313" key="6">
    <source>
        <dbReference type="Proteomes" id="UP000708208"/>
    </source>
</evidence>
<gene>
    <name evidence="5" type="ORF">AFUS01_LOCUS21943</name>
</gene>
<dbReference type="InterPro" id="IPR018793">
    <property type="entry name" value="Cyt_c_oxidase_assmbl_Pet191"/>
</dbReference>